<comment type="caution">
    <text evidence="1">The sequence shown here is derived from an EMBL/GenBank/DDBJ whole genome shotgun (WGS) entry which is preliminary data.</text>
</comment>
<reference evidence="1" key="1">
    <citation type="submission" date="2013-11" db="EMBL/GenBank/DDBJ databases">
        <title>Genome sequence of the fusiform rust pathogen reveals effectors for host alternation and coevolution with pine.</title>
        <authorList>
            <consortium name="DOE Joint Genome Institute"/>
            <person name="Smith K."/>
            <person name="Pendleton A."/>
            <person name="Kubisiak T."/>
            <person name="Anderson C."/>
            <person name="Salamov A."/>
            <person name="Aerts A."/>
            <person name="Riley R."/>
            <person name="Clum A."/>
            <person name="Lindquist E."/>
            <person name="Ence D."/>
            <person name="Campbell M."/>
            <person name="Kronenberg Z."/>
            <person name="Feau N."/>
            <person name="Dhillon B."/>
            <person name="Hamelin R."/>
            <person name="Burleigh J."/>
            <person name="Smith J."/>
            <person name="Yandell M."/>
            <person name="Nelson C."/>
            <person name="Grigoriev I."/>
            <person name="Davis J."/>
        </authorList>
    </citation>
    <scope>NUCLEOTIDE SEQUENCE</scope>
    <source>
        <strain evidence="1">G11</strain>
    </source>
</reference>
<dbReference type="Proteomes" id="UP000886653">
    <property type="component" value="Unassembled WGS sequence"/>
</dbReference>
<gene>
    <name evidence="1" type="ORF">CROQUDRAFT_102713</name>
</gene>
<accession>A0A9P6N4N7</accession>
<keyword evidence="2" id="KW-1185">Reference proteome</keyword>
<name>A0A9P6N4N7_9BASI</name>
<evidence type="ECO:0000313" key="2">
    <source>
        <dbReference type="Proteomes" id="UP000886653"/>
    </source>
</evidence>
<protein>
    <submittedName>
        <fullName evidence="1">Uncharacterized protein</fullName>
    </submittedName>
</protein>
<sequence>MAQSTENCPTKVVALASHQIHAGQIGVMKCIQASVLKPWPLGAPRAAPEGLHLKEADSLGFWS</sequence>
<organism evidence="1 2">
    <name type="scientific">Cronartium quercuum f. sp. fusiforme G11</name>
    <dbReference type="NCBI Taxonomy" id="708437"/>
    <lineage>
        <taxon>Eukaryota</taxon>
        <taxon>Fungi</taxon>
        <taxon>Dikarya</taxon>
        <taxon>Basidiomycota</taxon>
        <taxon>Pucciniomycotina</taxon>
        <taxon>Pucciniomycetes</taxon>
        <taxon>Pucciniales</taxon>
        <taxon>Coleosporiaceae</taxon>
        <taxon>Cronartium</taxon>
    </lineage>
</organism>
<dbReference type="AlphaFoldDB" id="A0A9P6N4N7"/>
<proteinExistence type="predicted"/>
<dbReference type="EMBL" id="MU168307">
    <property type="protein sequence ID" value="KAG0138881.1"/>
    <property type="molecule type" value="Genomic_DNA"/>
</dbReference>
<evidence type="ECO:0000313" key="1">
    <source>
        <dbReference type="EMBL" id="KAG0138881.1"/>
    </source>
</evidence>